<comment type="caution">
    <text evidence="2">The sequence shown here is derived from an EMBL/GenBank/DDBJ whole genome shotgun (WGS) entry which is preliminary data.</text>
</comment>
<feature type="region of interest" description="Disordered" evidence="1">
    <location>
        <begin position="26"/>
        <end position="58"/>
    </location>
</feature>
<evidence type="ECO:0000313" key="2">
    <source>
        <dbReference type="EMBL" id="KAJ9612439.1"/>
    </source>
</evidence>
<dbReference type="AlphaFoldDB" id="A0AA39CKI6"/>
<reference evidence="2" key="1">
    <citation type="submission" date="2022-10" db="EMBL/GenBank/DDBJ databases">
        <title>Culturing micro-colonial fungi from biological soil crusts in the Mojave desert and describing Neophaeococcomyces mojavensis, and introducing the new genera and species Taxawa tesnikishii.</title>
        <authorList>
            <person name="Kurbessoian T."/>
            <person name="Stajich J.E."/>
        </authorList>
    </citation>
    <scope>NUCLEOTIDE SEQUENCE</scope>
    <source>
        <strain evidence="2">TK_41</strain>
    </source>
</reference>
<evidence type="ECO:0000313" key="3">
    <source>
        <dbReference type="Proteomes" id="UP001172673"/>
    </source>
</evidence>
<name>A0AA39CKI6_9EURO</name>
<feature type="compositionally biased region" description="Polar residues" evidence="1">
    <location>
        <begin position="31"/>
        <end position="52"/>
    </location>
</feature>
<dbReference type="EMBL" id="JAPDRK010000005">
    <property type="protein sequence ID" value="KAJ9612439.1"/>
    <property type="molecule type" value="Genomic_DNA"/>
</dbReference>
<sequence>MQIAAFLSDLKSLSICSNEAALALVKPEPANDSQSPEELQSRQSPSSATQAQADEDLRRADELVSLHYDVKLKYVENGPDPELVKAGRDVDEVVAILSRSQ</sequence>
<organism evidence="2 3">
    <name type="scientific">Cladophialophora chaetospira</name>
    <dbReference type="NCBI Taxonomy" id="386627"/>
    <lineage>
        <taxon>Eukaryota</taxon>
        <taxon>Fungi</taxon>
        <taxon>Dikarya</taxon>
        <taxon>Ascomycota</taxon>
        <taxon>Pezizomycotina</taxon>
        <taxon>Eurotiomycetes</taxon>
        <taxon>Chaetothyriomycetidae</taxon>
        <taxon>Chaetothyriales</taxon>
        <taxon>Herpotrichiellaceae</taxon>
        <taxon>Cladophialophora</taxon>
    </lineage>
</organism>
<gene>
    <name evidence="2" type="ORF">H2200_004036</name>
</gene>
<accession>A0AA39CKI6</accession>
<evidence type="ECO:0000256" key="1">
    <source>
        <dbReference type="SAM" id="MobiDB-lite"/>
    </source>
</evidence>
<proteinExistence type="predicted"/>
<protein>
    <submittedName>
        <fullName evidence="2">Uncharacterized protein</fullName>
    </submittedName>
</protein>
<keyword evidence="3" id="KW-1185">Reference proteome</keyword>
<dbReference type="Proteomes" id="UP001172673">
    <property type="component" value="Unassembled WGS sequence"/>
</dbReference>